<sequence>MALQTPQPSAAAPDLLLPAVGDKRLLLSCGMNGESLDPPSAEAVGEEQEQEAAEAGKTGKEGEKLPPRVAESSTASGLFSCYRKMQVAIWRKQQQEISSINHPN</sequence>
<dbReference type="EMBL" id="CM037621">
    <property type="protein sequence ID" value="KAH8001685.1"/>
    <property type="molecule type" value="Genomic_DNA"/>
</dbReference>
<organism evidence="1 2">
    <name type="scientific">Sphaerodactylus townsendi</name>
    <dbReference type="NCBI Taxonomy" id="933632"/>
    <lineage>
        <taxon>Eukaryota</taxon>
        <taxon>Metazoa</taxon>
        <taxon>Chordata</taxon>
        <taxon>Craniata</taxon>
        <taxon>Vertebrata</taxon>
        <taxon>Euteleostomi</taxon>
        <taxon>Lepidosauria</taxon>
        <taxon>Squamata</taxon>
        <taxon>Bifurcata</taxon>
        <taxon>Gekkota</taxon>
        <taxon>Sphaerodactylidae</taxon>
        <taxon>Sphaerodactylus</taxon>
    </lineage>
</organism>
<evidence type="ECO:0000313" key="2">
    <source>
        <dbReference type="Proteomes" id="UP000827872"/>
    </source>
</evidence>
<proteinExistence type="predicted"/>
<name>A0ACB8F8Z2_9SAUR</name>
<comment type="caution">
    <text evidence="1">The sequence shown here is derived from an EMBL/GenBank/DDBJ whole genome shotgun (WGS) entry which is preliminary data.</text>
</comment>
<accession>A0ACB8F8Z2</accession>
<keyword evidence="2" id="KW-1185">Reference proteome</keyword>
<gene>
    <name evidence="1" type="ORF">K3G42_013970</name>
</gene>
<evidence type="ECO:0000313" key="1">
    <source>
        <dbReference type="EMBL" id="KAH8001685.1"/>
    </source>
</evidence>
<reference evidence="1" key="1">
    <citation type="submission" date="2021-08" db="EMBL/GenBank/DDBJ databases">
        <title>The first chromosome-level gecko genome reveals the dynamic sex chromosomes of Neotropical dwarf geckos (Sphaerodactylidae: Sphaerodactylus).</title>
        <authorList>
            <person name="Pinto B.J."/>
            <person name="Keating S.E."/>
            <person name="Gamble T."/>
        </authorList>
    </citation>
    <scope>NUCLEOTIDE SEQUENCE</scope>
    <source>
        <strain evidence="1">TG3544</strain>
    </source>
</reference>
<protein>
    <submittedName>
        <fullName evidence="1">Uncharacterized protein</fullName>
    </submittedName>
</protein>
<dbReference type="Proteomes" id="UP000827872">
    <property type="component" value="Linkage Group LG08"/>
</dbReference>